<dbReference type="PRINTS" id="PR00035">
    <property type="entry name" value="HTHGNTR"/>
</dbReference>
<keyword evidence="1" id="KW-0805">Transcription regulation</keyword>
<dbReference type="AlphaFoldDB" id="D4YQB9"/>
<dbReference type="STRING" id="585530.HMPREF0183_2129"/>
<sequence length="229" mass="25224">MQSHQSSRRNIFEETLSTVLRRISLGQYIRGEKLPAERDLAIELGVSRSTLRDVLGELQTTGILEISRGRYGGARVVGLPSDYERHKSVKPEDLDDALRFREVIEVAAVRLATEATLSAGQRRHLHEACNACTSAEEDAYRQFDSRFHIAIAEVSGIPSLISAVSDVRERINSLLDSIPMISVNLTHANEQHQAILSAILSGDTGAAERLTIEHTSGTATLLRGYLLHS</sequence>
<gene>
    <name evidence="5" type="ORF">HMPREF0183_2129</name>
</gene>
<reference evidence="5 6" key="1">
    <citation type="submission" date="2010-04" db="EMBL/GenBank/DDBJ databases">
        <authorList>
            <person name="Qin X."/>
            <person name="Bachman B."/>
            <person name="Battles P."/>
            <person name="Bell A."/>
            <person name="Bess C."/>
            <person name="Bickham C."/>
            <person name="Chaboub L."/>
            <person name="Chen D."/>
            <person name="Coyle M."/>
            <person name="Deiros D.R."/>
            <person name="Dinh H."/>
            <person name="Forbes L."/>
            <person name="Fowler G."/>
            <person name="Francisco L."/>
            <person name="Fu Q."/>
            <person name="Gubbala S."/>
            <person name="Hale W."/>
            <person name="Han Y."/>
            <person name="Hemphill L."/>
            <person name="Highlander S.K."/>
            <person name="Hirani K."/>
            <person name="Hogues M."/>
            <person name="Jackson L."/>
            <person name="Jakkamsetti A."/>
            <person name="Javaid M."/>
            <person name="Jiang H."/>
            <person name="Korchina V."/>
            <person name="Kovar C."/>
            <person name="Lara F."/>
            <person name="Lee S."/>
            <person name="Mata R."/>
            <person name="Mathew T."/>
            <person name="Moen C."/>
            <person name="Morales K."/>
            <person name="Munidasa M."/>
            <person name="Nazareth L."/>
            <person name="Ngo R."/>
            <person name="Nguyen L."/>
            <person name="Okwuonu G."/>
            <person name="Ongeri F."/>
            <person name="Patil S."/>
            <person name="Petrosino J."/>
            <person name="Pham C."/>
            <person name="Pham P."/>
            <person name="Pu L.-L."/>
            <person name="Puazo M."/>
            <person name="Raj R."/>
            <person name="Reid J."/>
            <person name="Rouhana J."/>
            <person name="Saada N."/>
            <person name="Shang Y."/>
            <person name="Simmons D."/>
            <person name="Thornton R."/>
            <person name="Warren J."/>
            <person name="Weissenberger G."/>
            <person name="Zhang J."/>
            <person name="Zhang L."/>
            <person name="Zhou C."/>
            <person name="Zhu D."/>
            <person name="Muzny D."/>
            <person name="Worley K."/>
            <person name="Gibbs R."/>
        </authorList>
    </citation>
    <scope>NUCLEOTIDE SEQUENCE [LARGE SCALE GENOMIC DNA]</scope>
    <source>
        <strain evidence="5 6">ATCC 49030</strain>
    </source>
</reference>
<proteinExistence type="predicted"/>
<evidence type="ECO:0000256" key="1">
    <source>
        <dbReference type="ARBA" id="ARBA00023015"/>
    </source>
</evidence>
<dbReference type="RefSeq" id="WP_005885852.1">
    <property type="nucleotide sequence ID" value="NZ_ADNU01000070.1"/>
</dbReference>
<keyword evidence="6" id="KW-1185">Reference proteome</keyword>
<dbReference type="GO" id="GO:0003700">
    <property type="term" value="F:DNA-binding transcription factor activity"/>
    <property type="evidence" value="ECO:0007669"/>
    <property type="project" value="InterPro"/>
</dbReference>
<dbReference type="Pfam" id="PF00392">
    <property type="entry name" value="GntR"/>
    <property type="match status" value="1"/>
</dbReference>
<dbReference type="Pfam" id="PF07729">
    <property type="entry name" value="FCD"/>
    <property type="match status" value="1"/>
</dbReference>
<dbReference type="SUPFAM" id="SSF46785">
    <property type="entry name" value="Winged helix' DNA-binding domain"/>
    <property type="match status" value="1"/>
</dbReference>
<feature type="domain" description="HTH gntR-type" evidence="4">
    <location>
        <begin position="9"/>
        <end position="79"/>
    </location>
</feature>
<dbReference type="InterPro" id="IPR036388">
    <property type="entry name" value="WH-like_DNA-bd_sf"/>
</dbReference>
<dbReference type="Gene3D" id="1.10.10.10">
    <property type="entry name" value="Winged helix-like DNA-binding domain superfamily/Winged helix DNA-binding domain"/>
    <property type="match status" value="1"/>
</dbReference>
<dbReference type="CDD" id="cd07377">
    <property type="entry name" value="WHTH_GntR"/>
    <property type="match status" value="1"/>
</dbReference>
<evidence type="ECO:0000256" key="3">
    <source>
        <dbReference type="ARBA" id="ARBA00023163"/>
    </source>
</evidence>
<dbReference type="PANTHER" id="PTHR43537:SF24">
    <property type="entry name" value="GLUCONATE OPERON TRANSCRIPTIONAL REPRESSOR"/>
    <property type="match status" value="1"/>
</dbReference>
<dbReference type="SMART" id="SM00345">
    <property type="entry name" value="HTH_GNTR"/>
    <property type="match status" value="1"/>
</dbReference>
<name>D4YQB9_9MICO</name>
<dbReference type="OrthoDB" id="9784718at2"/>
<dbReference type="InterPro" id="IPR000524">
    <property type="entry name" value="Tscrpt_reg_HTH_GntR"/>
</dbReference>
<dbReference type="PROSITE" id="PS50949">
    <property type="entry name" value="HTH_GNTR"/>
    <property type="match status" value="1"/>
</dbReference>
<dbReference type="SMART" id="SM00895">
    <property type="entry name" value="FCD"/>
    <property type="match status" value="1"/>
</dbReference>
<evidence type="ECO:0000256" key="2">
    <source>
        <dbReference type="ARBA" id="ARBA00023125"/>
    </source>
</evidence>
<accession>D4YQB9</accession>
<dbReference type="SUPFAM" id="SSF48008">
    <property type="entry name" value="GntR ligand-binding domain-like"/>
    <property type="match status" value="1"/>
</dbReference>
<keyword evidence="3" id="KW-0804">Transcription</keyword>
<protein>
    <submittedName>
        <fullName evidence="5">FCD domain protein</fullName>
    </submittedName>
</protein>
<comment type="caution">
    <text evidence="5">The sequence shown here is derived from an EMBL/GenBank/DDBJ whole genome shotgun (WGS) entry which is preliminary data.</text>
</comment>
<dbReference type="Gene3D" id="1.20.120.530">
    <property type="entry name" value="GntR ligand-binding domain-like"/>
    <property type="match status" value="1"/>
</dbReference>
<dbReference type="InterPro" id="IPR011711">
    <property type="entry name" value="GntR_C"/>
</dbReference>
<dbReference type="InterPro" id="IPR008920">
    <property type="entry name" value="TF_FadR/GntR_C"/>
</dbReference>
<evidence type="ECO:0000259" key="4">
    <source>
        <dbReference type="PROSITE" id="PS50949"/>
    </source>
</evidence>
<keyword evidence="2" id="KW-0238">DNA-binding</keyword>
<dbReference type="PANTHER" id="PTHR43537">
    <property type="entry name" value="TRANSCRIPTIONAL REGULATOR, GNTR FAMILY"/>
    <property type="match status" value="1"/>
</dbReference>
<dbReference type="InterPro" id="IPR036390">
    <property type="entry name" value="WH_DNA-bd_sf"/>
</dbReference>
<dbReference type="GO" id="GO:0003677">
    <property type="term" value="F:DNA binding"/>
    <property type="evidence" value="ECO:0007669"/>
    <property type="project" value="UniProtKB-KW"/>
</dbReference>
<dbReference type="EMBL" id="ADNU01000070">
    <property type="protein sequence ID" value="EFG46576.1"/>
    <property type="molecule type" value="Genomic_DNA"/>
</dbReference>
<evidence type="ECO:0000313" key="6">
    <source>
        <dbReference type="Proteomes" id="UP000005714"/>
    </source>
</evidence>
<organism evidence="5 6">
    <name type="scientific">Brevibacterium mcbrellneri ATCC 49030</name>
    <dbReference type="NCBI Taxonomy" id="585530"/>
    <lineage>
        <taxon>Bacteria</taxon>
        <taxon>Bacillati</taxon>
        <taxon>Actinomycetota</taxon>
        <taxon>Actinomycetes</taxon>
        <taxon>Micrococcales</taxon>
        <taxon>Brevibacteriaceae</taxon>
        <taxon>Brevibacterium</taxon>
    </lineage>
</organism>
<evidence type="ECO:0000313" key="5">
    <source>
        <dbReference type="EMBL" id="EFG46576.1"/>
    </source>
</evidence>
<dbReference type="Proteomes" id="UP000005714">
    <property type="component" value="Unassembled WGS sequence"/>
</dbReference>
<dbReference type="eggNOG" id="COG2186">
    <property type="taxonomic scope" value="Bacteria"/>
</dbReference>